<sequence>MGKFVMVKKVLEKERNGVQGLQFYIMLGGLGFRKMILKVDSQEAFRMVREGNSLFHPYDALVADINELLNSTWSSDSDINELVVSLPKVFSNLRVLQALHGDAVVFVS</sequence>
<gene>
    <name evidence="1" type="ORF">NC653_038627</name>
</gene>
<reference evidence="1" key="1">
    <citation type="journal article" date="2023" name="Mol. Ecol. Resour.">
        <title>Chromosome-level genome assembly of a triploid poplar Populus alba 'Berolinensis'.</title>
        <authorList>
            <person name="Chen S."/>
            <person name="Yu Y."/>
            <person name="Wang X."/>
            <person name="Wang S."/>
            <person name="Zhang T."/>
            <person name="Zhou Y."/>
            <person name="He R."/>
            <person name="Meng N."/>
            <person name="Wang Y."/>
            <person name="Liu W."/>
            <person name="Liu Z."/>
            <person name="Liu J."/>
            <person name="Guo Q."/>
            <person name="Huang H."/>
            <person name="Sederoff R.R."/>
            <person name="Wang G."/>
            <person name="Qu G."/>
            <person name="Chen S."/>
        </authorList>
    </citation>
    <scope>NUCLEOTIDE SEQUENCE</scope>
    <source>
        <strain evidence="1">SC-2020</strain>
    </source>
</reference>
<proteinExistence type="predicted"/>
<evidence type="ECO:0000313" key="2">
    <source>
        <dbReference type="Proteomes" id="UP001164929"/>
    </source>
</evidence>
<dbReference type="AlphaFoldDB" id="A0AAD6LHD1"/>
<dbReference type="Proteomes" id="UP001164929">
    <property type="component" value="Chromosome 17"/>
</dbReference>
<comment type="caution">
    <text evidence="1">The sequence shown here is derived from an EMBL/GenBank/DDBJ whole genome shotgun (WGS) entry which is preliminary data.</text>
</comment>
<organism evidence="1 2">
    <name type="scientific">Populus alba x Populus x berolinensis</name>
    <dbReference type="NCBI Taxonomy" id="444605"/>
    <lineage>
        <taxon>Eukaryota</taxon>
        <taxon>Viridiplantae</taxon>
        <taxon>Streptophyta</taxon>
        <taxon>Embryophyta</taxon>
        <taxon>Tracheophyta</taxon>
        <taxon>Spermatophyta</taxon>
        <taxon>Magnoliopsida</taxon>
        <taxon>eudicotyledons</taxon>
        <taxon>Gunneridae</taxon>
        <taxon>Pentapetalae</taxon>
        <taxon>rosids</taxon>
        <taxon>fabids</taxon>
        <taxon>Malpighiales</taxon>
        <taxon>Salicaceae</taxon>
        <taxon>Saliceae</taxon>
        <taxon>Populus</taxon>
    </lineage>
</organism>
<keyword evidence="2" id="KW-1185">Reference proteome</keyword>
<evidence type="ECO:0000313" key="1">
    <source>
        <dbReference type="EMBL" id="KAJ6960662.1"/>
    </source>
</evidence>
<dbReference type="EMBL" id="JAQIZT010000017">
    <property type="protein sequence ID" value="KAJ6960662.1"/>
    <property type="molecule type" value="Genomic_DNA"/>
</dbReference>
<accession>A0AAD6LHD1</accession>
<name>A0AAD6LHD1_9ROSI</name>
<protein>
    <submittedName>
        <fullName evidence="1">Uncharacterized protein</fullName>
    </submittedName>
</protein>